<accession>A0A5M3W2K4</accession>
<feature type="region of interest" description="Disordered" evidence="1">
    <location>
        <begin position="278"/>
        <end position="298"/>
    </location>
</feature>
<sequence>MRLAGVVAAGAALALGVMWLVFPDRVRVASSVGVPGLPPPPSEVWPEAVHELPLRLPDGNPYQPILFLDRDRMLIKVEAGLLASYDLRTGEVKDLVRLRKEIRASGFAVGSGAIVWWTSRRDRDGQVVDIWTAPITGGKAAVRASARPDGLVKDPRLQVLSSALVSMDSFSGLSVAGGNIYWSSVNAGLWRLPLAGGAPPAPVPGTAGYHLLSYPWMGRPDEWGRPLPPGQATPGDTNRPVFGDLLNIETGETSTAVIPPDTHSWTCGLTRCMGPLPGNSGENGAAQSRDGSAQRRLPSMETQNAAIARDRFSILRVYGTGHRVEAVALVDLKTGEAGLVGRRGVGDGLARGQLFHHTDLYSYRLNDKMIIVDLRAIP</sequence>
<organism evidence="2 3">
    <name type="scientific">Acrocarpospora corrugata</name>
    <dbReference type="NCBI Taxonomy" id="35763"/>
    <lineage>
        <taxon>Bacteria</taxon>
        <taxon>Bacillati</taxon>
        <taxon>Actinomycetota</taxon>
        <taxon>Actinomycetes</taxon>
        <taxon>Streptosporangiales</taxon>
        <taxon>Streptosporangiaceae</taxon>
        <taxon>Acrocarpospora</taxon>
    </lineage>
</organism>
<proteinExistence type="predicted"/>
<dbReference type="EMBL" id="BLAD01000047">
    <property type="protein sequence ID" value="GES00828.1"/>
    <property type="molecule type" value="Genomic_DNA"/>
</dbReference>
<evidence type="ECO:0000256" key="1">
    <source>
        <dbReference type="SAM" id="MobiDB-lite"/>
    </source>
</evidence>
<reference evidence="2 3" key="1">
    <citation type="submission" date="2019-10" db="EMBL/GenBank/DDBJ databases">
        <title>Whole genome shotgun sequence of Acrocarpospora corrugata NBRC 13972.</title>
        <authorList>
            <person name="Ichikawa N."/>
            <person name="Kimura A."/>
            <person name="Kitahashi Y."/>
            <person name="Komaki H."/>
            <person name="Oguchi A."/>
        </authorList>
    </citation>
    <scope>NUCLEOTIDE SEQUENCE [LARGE SCALE GENOMIC DNA]</scope>
    <source>
        <strain evidence="2 3">NBRC 13972</strain>
    </source>
</reference>
<evidence type="ECO:0000313" key="3">
    <source>
        <dbReference type="Proteomes" id="UP000334990"/>
    </source>
</evidence>
<gene>
    <name evidence="2" type="ORF">Acor_28920</name>
</gene>
<name>A0A5M3W2K4_9ACTN</name>
<protein>
    <submittedName>
        <fullName evidence="2">Uncharacterized protein</fullName>
    </submittedName>
</protein>
<feature type="compositionally biased region" description="Polar residues" evidence="1">
    <location>
        <begin position="280"/>
        <end position="291"/>
    </location>
</feature>
<comment type="caution">
    <text evidence="2">The sequence shown here is derived from an EMBL/GenBank/DDBJ whole genome shotgun (WGS) entry which is preliminary data.</text>
</comment>
<dbReference type="AlphaFoldDB" id="A0A5M3W2K4"/>
<evidence type="ECO:0000313" key="2">
    <source>
        <dbReference type="EMBL" id="GES00828.1"/>
    </source>
</evidence>
<keyword evidence="3" id="KW-1185">Reference proteome</keyword>
<dbReference type="Proteomes" id="UP000334990">
    <property type="component" value="Unassembled WGS sequence"/>
</dbReference>